<dbReference type="AlphaFoldDB" id="A0A2H0BGG4"/>
<proteinExistence type="predicted"/>
<dbReference type="Proteomes" id="UP000228495">
    <property type="component" value="Unassembled WGS sequence"/>
</dbReference>
<name>A0A2H0BGG4_UNCKA</name>
<evidence type="ECO:0000313" key="3">
    <source>
        <dbReference type="Proteomes" id="UP000228495"/>
    </source>
</evidence>
<protein>
    <submittedName>
        <fullName evidence="2">Uncharacterized protein</fullName>
    </submittedName>
</protein>
<organism evidence="2 3">
    <name type="scientific">candidate division WWE3 bacterium CG22_combo_CG10-13_8_21_14_all_39_12</name>
    <dbReference type="NCBI Taxonomy" id="1975094"/>
    <lineage>
        <taxon>Bacteria</taxon>
        <taxon>Katanobacteria</taxon>
    </lineage>
</organism>
<keyword evidence="1" id="KW-1133">Transmembrane helix</keyword>
<sequence length="247" mass="27956">MNKTLNLSPQFTTVTTLSKLIAMALFVALPFIGFWLGMTYQSRIDKPFMDSVDATTQPISTSDAVMSLFIEKANIPELQDTKILVDDPSHNLKVFKIRYGAPQDCQSGCFYSDATGIEYNEKIGWISVNNYESTDSSNFTYYDFDSTDTYLYSPEFFELLDTKDTWVYQNAFLFVLAHDEDVPRGVLLTIAEHLSNYIQPSLALALLENPTVTKDREILTVLTNSPVFAGDAYNQIRIQAQELLDQL</sequence>
<gene>
    <name evidence="2" type="ORF">COX05_01300</name>
</gene>
<accession>A0A2H0BGG4</accession>
<keyword evidence="1" id="KW-0812">Transmembrane</keyword>
<dbReference type="EMBL" id="PCSU01000017">
    <property type="protein sequence ID" value="PIP56763.1"/>
    <property type="molecule type" value="Genomic_DNA"/>
</dbReference>
<evidence type="ECO:0000256" key="1">
    <source>
        <dbReference type="SAM" id="Phobius"/>
    </source>
</evidence>
<keyword evidence="1" id="KW-0472">Membrane</keyword>
<reference evidence="2 3" key="1">
    <citation type="submission" date="2017-09" db="EMBL/GenBank/DDBJ databases">
        <title>Depth-based differentiation of microbial function through sediment-hosted aquifers and enrichment of novel symbionts in the deep terrestrial subsurface.</title>
        <authorList>
            <person name="Probst A.J."/>
            <person name="Ladd B."/>
            <person name="Jarett J.K."/>
            <person name="Geller-Mcgrath D.E."/>
            <person name="Sieber C.M."/>
            <person name="Emerson J.B."/>
            <person name="Anantharaman K."/>
            <person name="Thomas B.C."/>
            <person name="Malmstrom R."/>
            <person name="Stieglmeier M."/>
            <person name="Klingl A."/>
            <person name="Woyke T."/>
            <person name="Ryan C.M."/>
            <person name="Banfield J.F."/>
        </authorList>
    </citation>
    <scope>NUCLEOTIDE SEQUENCE [LARGE SCALE GENOMIC DNA]</scope>
    <source>
        <strain evidence="2">CG22_combo_CG10-13_8_21_14_all_39_12</strain>
    </source>
</reference>
<feature type="transmembrane region" description="Helical" evidence="1">
    <location>
        <begin position="20"/>
        <end position="40"/>
    </location>
</feature>
<comment type="caution">
    <text evidence="2">The sequence shown here is derived from an EMBL/GenBank/DDBJ whole genome shotgun (WGS) entry which is preliminary data.</text>
</comment>
<evidence type="ECO:0000313" key="2">
    <source>
        <dbReference type="EMBL" id="PIP56763.1"/>
    </source>
</evidence>